<dbReference type="GeneID" id="58108058"/>
<dbReference type="PROSITE" id="PS51330">
    <property type="entry name" value="DHFR_2"/>
    <property type="match status" value="1"/>
</dbReference>
<keyword evidence="6 7" id="KW-0560">Oxidoreductase</keyword>
<name>A0A9Q8MU20_9LACO</name>
<dbReference type="PRINTS" id="PR00070">
    <property type="entry name" value="DHFR"/>
</dbReference>
<dbReference type="GO" id="GO:0046452">
    <property type="term" value="P:dihydrofolate metabolic process"/>
    <property type="evidence" value="ECO:0007669"/>
    <property type="project" value="TreeGrafter"/>
</dbReference>
<proteinExistence type="inferred from homology"/>
<comment type="pathway">
    <text evidence="1 7">Cofactor biosynthesis; tetrahydrofolate biosynthesis; 5,6,7,8-tetrahydrofolate from 7,8-dihydrofolate: step 1/1.</text>
</comment>
<evidence type="ECO:0000256" key="2">
    <source>
        <dbReference type="ARBA" id="ARBA00009539"/>
    </source>
</evidence>
<gene>
    <name evidence="10" type="ORF">DY130_02550</name>
</gene>
<dbReference type="Gene3D" id="3.40.430.10">
    <property type="entry name" value="Dihydrofolate Reductase, subunit A"/>
    <property type="match status" value="1"/>
</dbReference>
<keyword evidence="4 7" id="KW-0554">One-carbon metabolism</keyword>
<reference evidence="10" key="1">
    <citation type="submission" date="2018-08" db="EMBL/GenBank/DDBJ databases">
        <title>Comparative genomics of wild bee and flower associated Lactobacillus reveals potential adaptation to the bee host.</title>
        <authorList>
            <person name="Vuong H.Q."/>
            <person name="Mcfrederick Q.S."/>
        </authorList>
    </citation>
    <scope>NUCLEOTIDE SEQUENCE</scope>
    <source>
        <strain evidence="10">HV_63</strain>
    </source>
</reference>
<dbReference type="Proteomes" id="UP000784700">
    <property type="component" value="Unassembled WGS sequence"/>
</dbReference>
<dbReference type="CDD" id="cd00209">
    <property type="entry name" value="DHFR"/>
    <property type="match status" value="1"/>
</dbReference>
<dbReference type="PANTHER" id="PTHR48069">
    <property type="entry name" value="DIHYDROFOLATE REDUCTASE"/>
    <property type="match status" value="1"/>
</dbReference>
<accession>A0A9Q8MU20</accession>
<feature type="domain" description="DHFR" evidence="9">
    <location>
        <begin position="1"/>
        <end position="162"/>
    </location>
</feature>
<evidence type="ECO:0000256" key="7">
    <source>
        <dbReference type="PIRNR" id="PIRNR000194"/>
    </source>
</evidence>
<dbReference type="EC" id="1.5.1.3" evidence="3 7"/>
<comment type="similarity">
    <text evidence="2 7 8">Belongs to the dihydrofolate reductase family.</text>
</comment>
<evidence type="ECO:0000256" key="4">
    <source>
        <dbReference type="ARBA" id="ARBA00022563"/>
    </source>
</evidence>
<comment type="function">
    <text evidence="7">Key enzyme in folate metabolism. Catalyzes an essential reaction for de novo glycine and purine synthesis, and for DNA precursor synthesis.</text>
</comment>
<dbReference type="GO" id="GO:0004146">
    <property type="term" value="F:dihydrofolate reductase activity"/>
    <property type="evidence" value="ECO:0007669"/>
    <property type="project" value="UniProtKB-EC"/>
</dbReference>
<evidence type="ECO:0000259" key="9">
    <source>
        <dbReference type="PROSITE" id="PS51330"/>
    </source>
</evidence>
<evidence type="ECO:0000256" key="3">
    <source>
        <dbReference type="ARBA" id="ARBA00012856"/>
    </source>
</evidence>
<dbReference type="PANTHER" id="PTHR48069:SF3">
    <property type="entry name" value="DIHYDROFOLATE REDUCTASE"/>
    <property type="match status" value="1"/>
</dbReference>
<evidence type="ECO:0000313" key="11">
    <source>
        <dbReference type="Proteomes" id="UP000784700"/>
    </source>
</evidence>
<evidence type="ECO:0000256" key="5">
    <source>
        <dbReference type="ARBA" id="ARBA00022857"/>
    </source>
</evidence>
<organism evidence="10 11">
    <name type="scientific">Apilactobacillus micheneri</name>
    <dbReference type="NCBI Taxonomy" id="1899430"/>
    <lineage>
        <taxon>Bacteria</taxon>
        <taxon>Bacillati</taxon>
        <taxon>Bacillota</taxon>
        <taxon>Bacilli</taxon>
        <taxon>Lactobacillales</taxon>
        <taxon>Lactobacillaceae</taxon>
        <taxon>Apilactobacillus</taxon>
    </lineage>
</organism>
<dbReference type="SUPFAM" id="SSF53597">
    <property type="entry name" value="Dihydrofolate reductase-like"/>
    <property type="match status" value="1"/>
</dbReference>
<comment type="catalytic activity">
    <reaction evidence="7">
        <text>(6S)-5,6,7,8-tetrahydrofolate + NADP(+) = 7,8-dihydrofolate + NADPH + H(+)</text>
        <dbReference type="Rhea" id="RHEA:15009"/>
        <dbReference type="ChEBI" id="CHEBI:15378"/>
        <dbReference type="ChEBI" id="CHEBI:57451"/>
        <dbReference type="ChEBI" id="CHEBI:57453"/>
        <dbReference type="ChEBI" id="CHEBI:57783"/>
        <dbReference type="ChEBI" id="CHEBI:58349"/>
        <dbReference type="EC" id="1.5.1.3"/>
    </reaction>
</comment>
<dbReference type="RefSeq" id="WP_140924068.1">
    <property type="nucleotide sequence ID" value="NZ_QUBF01000002.1"/>
</dbReference>
<evidence type="ECO:0000256" key="1">
    <source>
        <dbReference type="ARBA" id="ARBA00004903"/>
    </source>
</evidence>
<dbReference type="GO" id="GO:0050661">
    <property type="term" value="F:NADP binding"/>
    <property type="evidence" value="ECO:0007669"/>
    <property type="project" value="InterPro"/>
</dbReference>
<dbReference type="PIRSF" id="PIRSF000194">
    <property type="entry name" value="DHFR"/>
    <property type="match status" value="1"/>
</dbReference>
<dbReference type="InterPro" id="IPR012259">
    <property type="entry name" value="DHFR"/>
</dbReference>
<keyword evidence="5 7" id="KW-0521">NADP</keyword>
<dbReference type="Pfam" id="PF00186">
    <property type="entry name" value="DHFR_1"/>
    <property type="match status" value="1"/>
</dbReference>
<dbReference type="GO" id="GO:0046654">
    <property type="term" value="P:tetrahydrofolate biosynthetic process"/>
    <property type="evidence" value="ECO:0007669"/>
    <property type="project" value="InterPro"/>
</dbReference>
<dbReference type="GO" id="GO:0005829">
    <property type="term" value="C:cytosol"/>
    <property type="evidence" value="ECO:0007669"/>
    <property type="project" value="TreeGrafter"/>
</dbReference>
<protein>
    <recommendedName>
        <fullName evidence="3 7">Dihydrofolate reductase</fullName>
        <ecNumber evidence="3 7">1.5.1.3</ecNumber>
    </recommendedName>
</protein>
<evidence type="ECO:0000256" key="8">
    <source>
        <dbReference type="RuleBase" id="RU004474"/>
    </source>
</evidence>
<dbReference type="GO" id="GO:0006730">
    <property type="term" value="P:one-carbon metabolic process"/>
    <property type="evidence" value="ECO:0007669"/>
    <property type="project" value="UniProtKB-KW"/>
</dbReference>
<dbReference type="InterPro" id="IPR017925">
    <property type="entry name" value="DHFR_CS"/>
</dbReference>
<evidence type="ECO:0000256" key="6">
    <source>
        <dbReference type="ARBA" id="ARBA00023002"/>
    </source>
</evidence>
<dbReference type="GO" id="GO:0046655">
    <property type="term" value="P:folic acid metabolic process"/>
    <property type="evidence" value="ECO:0007669"/>
    <property type="project" value="TreeGrafter"/>
</dbReference>
<dbReference type="InterPro" id="IPR024072">
    <property type="entry name" value="DHFR-like_dom_sf"/>
</dbReference>
<comment type="caution">
    <text evidence="10">The sequence shown here is derived from an EMBL/GenBank/DDBJ whole genome shotgun (WGS) entry which is preliminary data.</text>
</comment>
<sequence length="163" mass="19086">MISYLWAESKGHVIGMNGNLPWKLPADMHYFKQTTTNNIILAGNKTYKSFGRPLPHRLNIVLTHQKDNKFPDEVMVIHTLNDFLQFANNNKEKEIFVVGGAQIFKLLLPYVDRLYRTSIDYKFDGDTVMPKINYDEFNLNKETIGKLDSKNIYPHKFDVFERK</sequence>
<dbReference type="PROSITE" id="PS00075">
    <property type="entry name" value="DHFR_1"/>
    <property type="match status" value="1"/>
</dbReference>
<dbReference type="AlphaFoldDB" id="A0A9Q8MU20"/>
<dbReference type="InterPro" id="IPR001796">
    <property type="entry name" value="DHFR_dom"/>
</dbReference>
<evidence type="ECO:0000313" key="10">
    <source>
        <dbReference type="EMBL" id="TPR45092.1"/>
    </source>
</evidence>
<dbReference type="EMBL" id="QUBG01000002">
    <property type="protein sequence ID" value="TPR45092.1"/>
    <property type="molecule type" value="Genomic_DNA"/>
</dbReference>